<name>A0A8E2DFM8_9APHY</name>
<dbReference type="SUPFAM" id="SSF51735">
    <property type="entry name" value="NAD(P)-binding Rossmann-fold domains"/>
    <property type="match status" value="1"/>
</dbReference>
<proteinExistence type="inferred from homology"/>
<dbReference type="GO" id="GO:0016491">
    <property type="term" value="F:oxidoreductase activity"/>
    <property type="evidence" value="ECO:0007669"/>
    <property type="project" value="UniProtKB-KW"/>
</dbReference>
<keyword evidence="5" id="KW-1185">Reference proteome</keyword>
<dbReference type="EMBL" id="KV722542">
    <property type="protein sequence ID" value="OCH86140.1"/>
    <property type="molecule type" value="Genomic_DNA"/>
</dbReference>
<accession>A0A8E2DFM8</accession>
<evidence type="ECO:0000256" key="1">
    <source>
        <dbReference type="ARBA" id="ARBA00006484"/>
    </source>
</evidence>
<dbReference type="Proteomes" id="UP000250043">
    <property type="component" value="Unassembled WGS sequence"/>
</dbReference>
<sequence length="285" mass="31252">MTGTPLVWFITGASSGLGRELVQILLDRGDCVIATARSLDKIHDLPQSDNIRLLQLDVTDGAAAIRSQVEEAATYFGRIDVLVNNAGVGVKGFIEEGGSTLIGEQFAVNVLGQIDVTQAVLPHMRAQRSGTVVFMGSRSSWSPENISTGIYAASKGALRILGETLAQEVAPFSIRVLIVEPGLVKTNVFNYPFYKDNPIIDYDEMRKIAEDMYGKVPLLNDPKKVMQTVADVVRGEGKARGRPWPLYLPLTPEAETSVRNKCAKMAEVMEEWKDVIRDTRLEEAS</sequence>
<reference evidence="4 5" key="1">
    <citation type="submission" date="2016-07" db="EMBL/GenBank/DDBJ databases">
        <title>Draft genome of the white-rot fungus Obba rivulosa 3A-2.</title>
        <authorList>
            <consortium name="DOE Joint Genome Institute"/>
            <person name="Miettinen O."/>
            <person name="Riley R."/>
            <person name="Acob R."/>
            <person name="Barry K."/>
            <person name="Cullen D."/>
            <person name="De Vries R."/>
            <person name="Hainaut M."/>
            <person name="Hatakka A."/>
            <person name="Henrissat B."/>
            <person name="Hilden K."/>
            <person name="Kuo R."/>
            <person name="Labutti K."/>
            <person name="Lipzen A."/>
            <person name="Makela M.R."/>
            <person name="Sandor L."/>
            <person name="Spatafora J.W."/>
            <person name="Grigoriev I.V."/>
            <person name="Hibbett D.S."/>
        </authorList>
    </citation>
    <scope>NUCLEOTIDE SEQUENCE [LARGE SCALE GENOMIC DNA]</scope>
    <source>
        <strain evidence="4 5">3A-2</strain>
    </source>
</reference>
<dbReference type="InterPro" id="IPR036291">
    <property type="entry name" value="NAD(P)-bd_dom_sf"/>
</dbReference>
<dbReference type="AlphaFoldDB" id="A0A8E2DFM8"/>
<dbReference type="PANTHER" id="PTHR43976">
    <property type="entry name" value="SHORT CHAIN DEHYDROGENASE"/>
    <property type="match status" value="1"/>
</dbReference>
<keyword evidence="2" id="KW-0560">Oxidoreductase</keyword>
<dbReference type="PRINTS" id="PR00080">
    <property type="entry name" value="SDRFAMILY"/>
</dbReference>
<evidence type="ECO:0000256" key="3">
    <source>
        <dbReference type="RuleBase" id="RU000363"/>
    </source>
</evidence>
<organism evidence="4 5">
    <name type="scientific">Obba rivulosa</name>
    <dbReference type="NCBI Taxonomy" id="1052685"/>
    <lineage>
        <taxon>Eukaryota</taxon>
        <taxon>Fungi</taxon>
        <taxon>Dikarya</taxon>
        <taxon>Basidiomycota</taxon>
        <taxon>Agaricomycotina</taxon>
        <taxon>Agaricomycetes</taxon>
        <taxon>Polyporales</taxon>
        <taxon>Gelatoporiaceae</taxon>
        <taxon>Obba</taxon>
    </lineage>
</organism>
<evidence type="ECO:0000313" key="4">
    <source>
        <dbReference type="EMBL" id="OCH86140.1"/>
    </source>
</evidence>
<dbReference type="OrthoDB" id="1274115at2759"/>
<protein>
    <submittedName>
        <fullName evidence="4">NAD(P)-binding protein</fullName>
    </submittedName>
</protein>
<dbReference type="InterPro" id="IPR002347">
    <property type="entry name" value="SDR_fam"/>
</dbReference>
<comment type="similarity">
    <text evidence="1 3">Belongs to the short-chain dehydrogenases/reductases (SDR) family.</text>
</comment>
<dbReference type="Gene3D" id="3.40.50.720">
    <property type="entry name" value="NAD(P)-binding Rossmann-like Domain"/>
    <property type="match status" value="1"/>
</dbReference>
<gene>
    <name evidence="4" type="ORF">OBBRIDRAFT_797475</name>
</gene>
<evidence type="ECO:0000313" key="5">
    <source>
        <dbReference type="Proteomes" id="UP000250043"/>
    </source>
</evidence>
<dbReference type="Pfam" id="PF00106">
    <property type="entry name" value="adh_short"/>
    <property type="match status" value="1"/>
</dbReference>
<evidence type="ECO:0000256" key="2">
    <source>
        <dbReference type="ARBA" id="ARBA00023002"/>
    </source>
</evidence>
<dbReference type="CDD" id="cd05374">
    <property type="entry name" value="17beta-HSD-like_SDR_c"/>
    <property type="match status" value="1"/>
</dbReference>
<dbReference type="PRINTS" id="PR00081">
    <property type="entry name" value="GDHRDH"/>
</dbReference>
<dbReference type="InterPro" id="IPR051911">
    <property type="entry name" value="SDR_oxidoreductase"/>
</dbReference>
<dbReference type="PANTHER" id="PTHR43976:SF16">
    <property type="entry name" value="SHORT-CHAIN DEHYDROGENASE_REDUCTASE FAMILY PROTEIN"/>
    <property type="match status" value="1"/>
</dbReference>